<organism evidence="1 2">
    <name type="scientific">Entomophthora muscae</name>
    <dbReference type="NCBI Taxonomy" id="34485"/>
    <lineage>
        <taxon>Eukaryota</taxon>
        <taxon>Fungi</taxon>
        <taxon>Fungi incertae sedis</taxon>
        <taxon>Zoopagomycota</taxon>
        <taxon>Entomophthoromycotina</taxon>
        <taxon>Entomophthoromycetes</taxon>
        <taxon>Entomophthorales</taxon>
        <taxon>Entomophthoraceae</taxon>
        <taxon>Entomophthora</taxon>
    </lineage>
</organism>
<comment type="caution">
    <text evidence="1">The sequence shown here is derived from an EMBL/GenBank/DDBJ whole genome shotgun (WGS) entry which is preliminary data.</text>
</comment>
<protein>
    <submittedName>
        <fullName evidence="1">Uncharacterized protein</fullName>
    </submittedName>
</protein>
<gene>
    <name evidence="1" type="ORF">DSO57_1025196</name>
</gene>
<name>A0ACC2UMF8_9FUNG</name>
<proteinExistence type="predicted"/>
<keyword evidence="2" id="KW-1185">Reference proteome</keyword>
<evidence type="ECO:0000313" key="2">
    <source>
        <dbReference type="Proteomes" id="UP001165960"/>
    </source>
</evidence>
<reference evidence="1" key="1">
    <citation type="submission" date="2022-04" db="EMBL/GenBank/DDBJ databases">
        <title>Genome of the entomopathogenic fungus Entomophthora muscae.</title>
        <authorList>
            <person name="Elya C."/>
            <person name="Lovett B.R."/>
            <person name="Lee E."/>
            <person name="Macias A.M."/>
            <person name="Hajek A.E."/>
            <person name="De Bivort B.L."/>
            <person name="Kasson M.T."/>
            <person name="De Fine Licht H.H."/>
            <person name="Stajich J.E."/>
        </authorList>
    </citation>
    <scope>NUCLEOTIDE SEQUENCE</scope>
    <source>
        <strain evidence="1">Berkeley</strain>
    </source>
</reference>
<accession>A0ACC2UMF8</accession>
<sequence length="230" mass="25564">MLAHRPPLSLPRYIEPLERFPSLAAPVTCHGSKTFSTSSRQSFLLGYLIPHPKQPQFPAGPLPETNNQTFSWPTLAPPANHQTCGPSQAWCKQLADKIRVKCNYLPAYQTDMKAPPTPKPDHLHPTPGLTPPTANQYAGITYITLLAARPWALVGQSAPYLLKLSPLLWWALPFSQQRKLAAKTSRPPPGMWYPDTYSKDDAKKVQSPKKESFYDTSDTGGPILREPANE</sequence>
<evidence type="ECO:0000313" key="1">
    <source>
        <dbReference type="EMBL" id="KAJ9088223.1"/>
    </source>
</evidence>
<dbReference type="Proteomes" id="UP001165960">
    <property type="component" value="Unassembled WGS sequence"/>
</dbReference>
<dbReference type="EMBL" id="QTSX02000140">
    <property type="protein sequence ID" value="KAJ9088223.1"/>
    <property type="molecule type" value="Genomic_DNA"/>
</dbReference>